<organism evidence="1 2">
    <name type="scientific">Pseudovibrio ascidiaceicola</name>
    <dbReference type="NCBI Taxonomy" id="285279"/>
    <lineage>
        <taxon>Bacteria</taxon>
        <taxon>Pseudomonadati</taxon>
        <taxon>Pseudomonadota</taxon>
        <taxon>Alphaproteobacteria</taxon>
        <taxon>Hyphomicrobiales</taxon>
        <taxon>Stappiaceae</taxon>
        <taxon>Pseudovibrio</taxon>
    </lineage>
</organism>
<reference evidence="1 2" key="1">
    <citation type="submission" date="2016-10" db="EMBL/GenBank/DDBJ databases">
        <authorList>
            <person name="Varghese N."/>
            <person name="Submissions S."/>
        </authorList>
    </citation>
    <scope>NUCLEOTIDE SEQUENCE [LARGE SCALE GENOMIC DNA]</scope>
    <source>
        <strain evidence="1 2">DSM 16392</strain>
    </source>
</reference>
<dbReference type="Proteomes" id="UP000199598">
    <property type="component" value="Unassembled WGS sequence"/>
</dbReference>
<dbReference type="RefSeq" id="WP_139226375.1">
    <property type="nucleotide sequence ID" value="NZ_FOSK01000011.1"/>
</dbReference>
<evidence type="ECO:0000313" key="2">
    <source>
        <dbReference type="Proteomes" id="UP000199598"/>
    </source>
</evidence>
<name>A0A1I4DA46_9HYPH</name>
<protein>
    <submittedName>
        <fullName evidence="1">Uncharacterized protein</fullName>
    </submittedName>
</protein>
<proteinExistence type="predicted"/>
<gene>
    <name evidence="1" type="ORF">SAMN04488518_11194</name>
</gene>
<dbReference type="EMBL" id="FOSK01000011">
    <property type="protein sequence ID" value="SFK90674.1"/>
    <property type="molecule type" value="Genomic_DNA"/>
</dbReference>
<comment type="caution">
    <text evidence="1">The sequence shown here is derived from an EMBL/GenBank/DDBJ whole genome shotgun (WGS) entry which is preliminary data.</text>
</comment>
<evidence type="ECO:0000313" key="1">
    <source>
        <dbReference type="EMBL" id="SFK90674.1"/>
    </source>
</evidence>
<sequence>MGTLHDLVTERSRRQPLQIRRGFDRQVSSAQIHIFPGVYKMPSGLACGSRVGIIRVVEEHSEYERD</sequence>
<keyword evidence="2" id="KW-1185">Reference proteome</keyword>
<accession>A0A1I4DA46</accession>